<dbReference type="Gene3D" id="2.40.30.10">
    <property type="entry name" value="Translation factors"/>
    <property type="match status" value="1"/>
</dbReference>
<evidence type="ECO:0000313" key="10">
    <source>
        <dbReference type="Proteomes" id="UP000033876"/>
    </source>
</evidence>
<sequence length="207" mass="22231">MKFILGKKQNMIQYFTDEGSAIPATLISAGPIIITAIKEKEKDGYTAVQAGYGEKKENRLSKAVKGHLKDLGNLRNLKEFRLSPEEILAYKKGDKIDASVFSKGDVVEVASTSKSKGFQGVVKRHGFAGGSRTHGQKHSEREPGSIGGGARAGGRVAKGIRMAGRMGGDRITVKNLKIIEVDQTNNQIVVSGAIPGRRGTLVEIRGK</sequence>
<protein>
    <recommendedName>
        <fullName evidence="6 7">Large ribosomal subunit protein uL3</fullName>
    </recommendedName>
</protein>
<dbReference type="EMBL" id="LBTF01000052">
    <property type="protein sequence ID" value="KKQ34321.1"/>
    <property type="molecule type" value="Genomic_DNA"/>
</dbReference>
<evidence type="ECO:0000256" key="6">
    <source>
        <dbReference type="ARBA" id="ARBA00035243"/>
    </source>
</evidence>
<gene>
    <name evidence="7" type="primary">rplC</name>
    <name evidence="9" type="ORF">US50_C0052G0002</name>
</gene>
<evidence type="ECO:0000256" key="2">
    <source>
        <dbReference type="ARBA" id="ARBA00022730"/>
    </source>
</evidence>
<dbReference type="GO" id="GO:0022625">
    <property type="term" value="C:cytosolic large ribosomal subunit"/>
    <property type="evidence" value="ECO:0007669"/>
    <property type="project" value="TreeGrafter"/>
</dbReference>
<dbReference type="GO" id="GO:0019843">
    <property type="term" value="F:rRNA binding"/>
    <property type="evidence" value="ECO:0007669"/>
    <property type="project" value="UniProtKB-UniRule"/>
</dbReference>
<comment type="subunit">
    <text evidence="7">Part of the 50S ribosomal subunit. Forms a cluster with proteins L14 and L19.</text>
</comment>
<keyword evidence="4 7" id="KW-0689">Ribosomal protein</keyword>
<dbReference type="FunFam" id="2.40.30.10:FF:000004">
    <property type="entry name" value="50S ribosomal protein L3"/>
    <property type="match status" value="1"/>
</dbReference>
<evidence type="ECO:0000256" key="1">
    <source>
        <dbReference type="ARBA" id="ARBA00006540"/>
    </source>
</evidence>
<dbReference type="GO" id="GO:0006412">
    <property type="term" value="P:translation"/>
    <property type="evidence" value="ECO:0007669"/>
    <property type="project" value="UniProtKB-UniRule"/>
</dbReference>
<comment type="caution">
    <text evidence="9">The sequence shown here is derived from an EMBL/GenBank/DDBJ whole genome shotgun (WGS) entry which is preliminary data.</text>
</comment>
<evidence type="ECO:0000256" key="5">
    <source>
        <dbReference type="ARBA" id="ARBA00023274"/>
    </source>
</evidence>
<evidence type="ECO:0000256" key="7">
    <source>
        <dbReference type="HAMAP-Rule" id="MF_01325"/>
    </source>
</evidence>
<dbReference type="PATRIC" id="fig|1618742.3.peg.748"/>
<reference evidence="9 10" key="1">
    <citation type="journal article" date="2015" name="Nature">
        <title>rRNA introns, odd ribosomes, and small enigmatic genomes across a large radiation of phyla.</title>
        <authorList>
            <person name="Brown C.T."/>
            <person name="Hug L.A."/>
            <person name="Thomas B.C."/>
            <person name="Sharon I."/>
            <person name="Castelle C.J."/>
            <person name="Singh A."/>
            <person name="Wilkins M.J."/>
            <person name="Williams K.H."/>
            <person name="Banfield J.F."/>
        </authorList>
    </citation>
    <scope>NUCLEOTIDE SEQUENCE [LARGE SCALE GENOMIC DNA]</scope>
</reference>
<dbReference type="HAMAP" id="MF_01325_B">
    <property type="entry name" value="Ribosomal_uL3_B"/>
    <property type="match status" value="1"/>
</dbReference>
<dbReference type="Pfam" id="PF00297">
    <property type="entry name" value="Ribosomal_L3"/>
    <property type="match status" value="1"/>
</dbReference>
<dbReference type="SUPFAM" id="SSF50447">
    <property type="entry name" value="Translation proteins"/>
    <property type="match status" value="1"/>
</dbReference>
<dbReference type="GO" id="GO:0003735">
    <property type="term" value="F:structural constituent of ribosome"/>
    <property type="evidence" value="ECO:0007669"/>
    <property type="project" value="UniProtKB-UniRule"/>
</dbReference>
<comment type="similarity">
    <text evidence="1 7">Belongs to the universal ribosomal protein uL3 family.</text>
</comment>
<keyword evidence="2 7" id="KW-0699">rRNA-binding</keyword>
<evidence type="ECO:0000313" key="9">
    <source>
        <dbReference type="EMBL" id="KKQ34321.1"/>
    </source>
</evidence>
<feature type="region of interest" description="Disordered" evidence="8">
    <location>
        <begin position="126"/>
        <end position="153"/>
    </location>
</feature>
<dbReference type="InterPro" id="IPR009000">
    <property type="entry name" value="Transl_B-barrel_sf"/>
</dbReference>
<evidence type="ECO:0000256" key="4">
    <source>
        <dbReference type="ARBA" id="ARBA00022980"/>
    </source>
</evidence>
<proteinExistence type="inferred from homology"/>
<organism evidence="9 10">
    <name type="scientific">Candidatus Nomurabacteria bacterium GW2011_GWB1_37_5</name>
    <dbReference type="NCBI Taxonomy" id="1618742"/>
    <lineage>
        <taxon>Bacteria</taxon>
        <taxon>Candidatus Nomuraibacteriota</taxon>
    </lineage>
</organism>
<dbReference type="PANTHER" id="PTHR11229:SF16">
    <property type="entry name" value="LARGE RIBOSOMAL SUBUNIT PROTEIN UL3C"/>
    <property type="match status" value="1"/>
</dbReference>
<dbReference type="Proteomes" id="UP000033876">
    <property type="component" value="Unassembled WGS sequence"/>
</dbReference>
<dbReference type="PANTHER" id="PTHR11229">
    <property type="entry name" value="50S RIBOSOMAL PROTEIN L3"/>
    <property type="match status" value="1"/>
</dbReference>
<dbReference type="Gene3D" id="3.30.160.810">
    <property type="match status" value="1"/>
</dbReference>
<dbReference type="NCBIfam" id="TIGR03625">
    <property type="entry name" value="L3_bact"/>
    <property type="match status" value="1"/>
</dbReference>
<dbReference type="AlphaFoldDB" id="A0A0G0K0Z8"/>
<accession>A0A0G0K0Z8</accession>
<evidence type="ECO:0000256" key="8">
    <source>
        <dbReference type="SAM" id="MobiDB-lite"/>
    </source>
</evidence>
<evidence type="ECO:0000256" key="3">
    <source>
        <dbReference type="ARBA" id="ARBA00022884"/>
    </source>
</evidence>
<dbReference type="InterPro" id="IPR019927">
    <property type="entry name" value="Ribosomal_uL3_bac/org-type"/>
</dbReference>
<name>A0A0G0K0Z8_9BACT</name>
<dbReference type="InterPro" id="IPR000597">
    <property type="entry name" value="Ribosomal_uL3"/>
</dbReference>
<comment type="function">
    <text evidence="7">One of the primary rRNA binding proteins, it binds directly near the 3'-end of the 23S rRNA, where it nucleates assembly of the 50S subunit.</text>
</comment>
<keyword evidence="5 7" id="KW-0687">Ribonucleoprotein</keyword>
<keyword evidence="3 7" id="KW-0694">RNA-binding</keyword>